<protein>
    <recommendedName>
        <fullName evidence="3">HEAT repeat domain-containing protein</fullName>
    </recommendedName>
</protein>
<dbReference type="Gene3D" id="1.25.10.10">
    <property type="entry name" value="Leucine-rich Repeat Variant"/>
    <property type="match status" value="1"/>
</dbReference>
<accession>A0ABV8M2K0</accession>
<proteinExistence type="predicted"/>
<dbReference type="EMBL" id="JBHSAY010000034">
    <property type="protein sequence ID" value="MFC4136827.1"/>
    <property type="molecule type" value="Genomic_DNA"/>
</dbReference>
<name>A0ABV8M2K0_9ACTN</name>
<dbReference type="Proteomes" id="UP001595816">
    <property type="component" value="Unassembled WGS sequence"/>
</dbReference>
<evidence type="ECO:0008006" key="3">
    <source>
        <dbReference type="Google" id="ProtNLM"/>
    </source>
</evidence>
<dbReference type="InterPro" id="IPR011989">
    <property type="entry name" value="ARM-like"/>
</dbReference>
<sequence>MTDGVAVAGEVRRAADALPTDLARQLIALSRDGAPRDRAIVLAAMRTASARFWSLLDEEVRREWQGAPVWTHALAVRLTEGEDDLLRLAMAASHPSGYLREAATALLATTPDPVAVTVLALRSGDWVPVVRAAARKALARRLPAMPLVELSSLVDIAFHLDRRASHEWLAEAARDRLRSLTTSEVQAVLPVRAHRARRTAYQMLIESGQLTTPQLIAAATADPDQTVRAMCARAAIAGTTGLAELRSLAHGRTGLVRAEAVHVLAKRGEYAEAEALLADRSQIVRTVARNVLRIAGMEVLARYRALVDADDPTTGAIAGLGEVGDQRDAARLRRWLRHPQARVRAATVVALRRIGNVDQAMLLPMLRDNSSAVVAQARTSLLRIAGELDCDHLERLVHPETPTHTRFAAYRLLAAANVWQRVILDLRLYADSDERLRRTARTDLASWLAHGAATTYSMPTPAQAQLLSGLIANVRPIVGDRTALLLRFHTGT</sequence>
<evidence type="ECO:0000313" key="2">
    <source>
        <dbReference type="Proteomes" id="UP001595816"/>
    </source>
</evidence>
<reference evidence="2" key="1">
    <citation type="journal article" date="2019" name="Int. J. Syst. Evol. Microbiol.">
        <title>The Global Catalogue of Microorganisms (GCM) 10K type strain sequencing project: providing services to taxonomists for standard genome sequencing and annotation.</title>
        <authorList>
            <consortium name="The Broad Institute Genomics Platform"/>
            <consortium name="The Broad Institute Genome Sequencing Center for Infectious Disease"/>
            <person name="Wu L."/>
            <person name="Ma J."/>
        </authorList>
    </citation>
    <scope>NUCLEOTIDE SEQUENCE [LARGE SCALE GENOMIC DNA]</scope>
    <source>
        <strain evidence="2">CGMCC 4.7289</strain>
    </source>
</reference>
<gene>
    <name evidence="1" type="ORF">ACFOZ4_40005</name>
</gene>
<comment type="caution">
    <text evidence="1">The sequence shown here is derived from an EMBL/GenBank/DDBJ whole genome shotgun (WGS) entry which is preliminary data.</text>
</comment>
<organism evidence="1 2">
    <name type="scientific">Hamadaea flava</name>
    <dbReference type="NCBI Taxonomy" id="1742688"/>
    <lineage>
        <taxon>Bacteria</taxon>
        <taxon>Bacillati</taxon>
        <taxon>Actinomycetota</taxon>
        <taxon>Actinomycetes</taxon>
        <taxon>Micromonosporales</taxon>
        <taxon>Micromonosporaceae</taxon>
        <taxon>Hamadaea</taxon>
    </lineage>
</organism>
<evidence type="ECO:0000313" key="1">
    <source>
        <dbReference type="EMBL" id="MFC4136827.1"/>
    </source>
</evidence>
<keyword evidence="2" id="KW-1185">Reference proteome</keyword>
<dbReference type="RefSeq" id="WP_253756042.1">
    <property type="nucleotide sequence ID" value="NZ_JAMZDZ010000001.1"/>
</dbReference>
<dbReference type="InterPro" id="IPR016024">
    <property type="entry name" value="ARM-type_fold"/>
</dbReference>
<dbReference type="SUPFAM" id="SSF48371">
    <property type="entry name" value="ARM repeat"/>
    <property type="match status" value="2"/>
</dbReference>